<organism evidence="3 4">
    <name type="scientific">Tanacetum coccineum</name>
    <dbReference type="NCBI Taxonomy" id="301880"/>
    <lineage>
        <taxon>Eukaryota</taxon>
        <taxon>Viridiplantae</taxon>
        <taxon>Streptophyta</taxon>
        <taxon>Embryophyta</taxon>
        <taxon>Tracheophyta</taxon>
        <taxon>Spermatophyta</taxon>
        <taxon>Magnoliopsida</taxon>
        <taxon>eudicotyledons</taxon>
        <taxon>Gunneridae</taxon>
        <taxon>Pentapetalae</taxon>
        <taxon>asterids</taxon>
        <taxon>campanulids</taxon>
        <taxon>Asterales</taxon>
        <taxon>Asteraceae</taxon>
        <taxon>Asteroideae</taxon>
        <taxon>Anthemideae</taxon>
        <taxon>Anthemidinae</taxon>
        <taxon>Tanacetum</taxon>
    </lineage>
</organism>
<evidence type="ECO:0000256" key="1">
    <source>
        <dbReference type="SAM" id="MobiDB-lite"/>
    </source>
</evidence>
<evidence type="ECO:0000313" key="3">
    <source>
        <dbReference type="EMBL" id="GJT45413.1"/>
    </source>
</evidence>
<keyword evidence="4" id="KW-1185">Reference proteome</keyword>
<proteinExistence type="predicted"/>
<evidence type="ECO:0000259" key="2">
    <source>
        <dbReference type="Pfam" id="PF07727"/>
    </source>
</evidence>
<dbReference type="Pfam" id="PF07727">
    <property type="entry name" value="RVT_2"/>
    <property type="match status" value="1"/>
</dbReference>
<reference evidence="3" key="2">
    <citation type="submission" date="2022-01" db="EMBL/GenBank/DDBJ databases">
        <authorList>
            <person name="Yamashiro T."/>
            <person name="Shiraishi A."/>
            <person name="Satake H."/>
            <person name="Nakayama K."/>
        </authorList>
    </citation>
    <scope>NUCLEOTIDE SEQUENCE</scope>
</reference>
<protein>
    <submittedName>
        <fullName evidence="3">Retrovirus-related pol polyprotein from transposon TNT 1-94</fullName>
    </submittedName>
</protein>
<reference evidence="3" key="1">
    <citation type="journal article" date="2022" name="Int. J. Mol. Sci.">
        <title>Draft Genome of Tanacetum Coccineum: Genomic Comparison of Closely Related Tanacetum-Family Plants.</title>
        <authorList>
            <person name="Yamashiro T."/>
            <person name="Shiraishi A."/>
            <person name="Nakayama K."/>
            <person name="Satake H."/>
        </authorList>
    </citation>
    <scope>NUCLEOTIDE SEQUENCE</scope>
</reference>
<evidence type="ECO:0000313" key="4">
    <source>
        <dbReference type="Proteomes" id="UP001151760"/>
    </source>
</evidence>
<feature type="region of interest" description="Disordered" evidence="1">
    <location>
        <begin position="1"/>
        <end position="20"/>
    </location>
</feature>
<feature type="domain" description="Reverse transcriptase Ty1/copia-type" evidence="2">
    <location>
        <begin position="116"/>
        <end position="189"/>
    </location>
</feature>
<dbReference type="EMBL" id="BQNB010015899">
    <property type="protein sequence ID" value="GJT45413.1"/>
    <property type="molecule type" value="Genomic_DNA"/>
</dbReference>
<dbReference type="InterPro" id="IPR013103">
    <property type="entry name" value="RVT_2"/>
</dbReference>
<dbReference type="Proteomes" id="UP001151760">
    <property type="component" value="Unassembled WGS sequence"/>
</dbReference>
<name>A0ABQ5E261_9ASTR</name>
<gene>
    <name evidence="3" type="ORF">Tco_0954128</name>
</gene>
<accession>A0ABQ5E261</accession>
<comment type="caution">
    <text evidence="3">The sequence shown here is derived from an EMBL/GenBank/DDBJ whole genome shotgun (WGS) entry which is preliminary data.</text>
</comment>
<sequence length="196" mass="22626">MTFDETPPPPKTSPLEDDDLVEEEAIEVNKTRPLGNDLEDKSLENNKIINIKESKSHPLENVIGNLNQRTLRSQAQDKSNFFCFISTIEPKNINEALKDESWVTTMQEELNQFISNDVWELVPNPKDMTIIGTKRVYRNKHDENGVISRNKARLVTQGYNQQEGIDYDKTYALVARLESIRILLAYACTLDFNYFK</sequence>
<feature type="compositionally biased region" description="Pro residues" evidence="1">
    <location>
        <begin position="1"/>
        <end position="12"/>
    </location>
</feature>